<gene>
    <name evidence="3" type="ORF">FOB44_13340</name>
    <name evidence="2" type="ORF">OK18_08625</name>
</gene>
<dbReference type="Pfam" id="PF05036">
    <property type="entry name" value="SPOR"/>
    <property type="match status" value="1"/>
</dbReference>
<dbReference type="EMBL" id="CP009928">
    <property type="protein sequence ID" value="AKK72678.1"/>
    <property type="molecule type" value="Genomic_DNA"/>
</dbReference>
<dbReference type="RefSeq" id="WP_050021926.1">
    <property type="nucleotide sequence ID" value="NZ_CP009928.1"/>
</dbReference>
<evidence type="ECO:0000313" key="4">
    <source>
        <dbReference type="Proteomes" id="UP000035213"/>
    </source>
</evidence>
<accession>A0A0G3M3S4</accession>
<dbReference type="EMBL" id="CP050995">
    <property type="protein sequence ID" value="QIY91571.1"/>
    <property type="molecule type" value="Genomic_DNA"/>
</dbReference>
<evidence type="ECO:0000313" key="5">
    <source>
        <dbReference type="Proteomes" id="UP000501570"/>
    </source>
</evidence>
<evidence type="ECO:0000313" key="2">
    <source>
        <dbReference type="EMBL" id="AKK72678.1"/>
    </source>
</evidence>
<dbReference type="Proteomes" id="UP000501570">
    <property type="component" value="Chromosome"/>
</dbReference>
<dbReference type="OrthoDB" id="2473397at2"/>
<dbReference type="KEGG" id="cgn:OK18_08625"/>
<proteinExistence type="predicted"/>
<dbReference type="Proteomes" id="UP000035213">
    <property type="component" value="Chromosome"/>
</dbReference>
<reference evidence="3 5" key="2">
    <citation type="submission" date="2019-09" db="EMBL/GenBank/DDBJ databases">
        <title>FDA dAtabase for Regulatory Grade micrObial Sequences (FDA-ARGOS): Supporting development and validation of Infectious Disease Dx tests.</title>
        <authorList>
            <person name="Sciortino C."/>
            <person name="Tallon L."/>
            <person name="Sadzewicz L."/>
            <person name="Vavikolanu K."/>
            <person name="Mehta A."/>
            <person name="Aluvathingal J."/>
            <person name="Nadendla S."/>
            <person name="Nandy P."/>
            <person name="Geyer C."/>
            <person name="Yan Y."/>
            <person name="Sichtig H."/>
        </authorList>
    </citation>
    <scope>NUCLEOTIDE SEQUENCE [LARGE SCALE GENOMIC DNA]</scope>
    <source>
        <strain evidence="3 5">FDAARGOS_636</strain>
    </source>
</reference>
<dbReference type="PATRIC" id="fig|1324352.5.peg.1807"/>
<evidence type="ECO:0000259" key="1">
    <source>
        <dbReference type="PROSITE" id="PS51724"/>
    </source>
</evidence>
<keyword evidence="5" id="KW-1185">Reference proteome</keyword>
<feature type="domain" description="SPOR" evidence="1">
    <location>
        <begin position="100"/>
        <end position="178"/>
    </location>
</feature>
<protein>
    <submittedName>
        <fullName evidence="3">SPOR domain-containing protein</fullName>
    </submittedName>
    <submittedName>
        <fullName evidence="2">Sporulation protein</fullName>
    </submittedName>
</protein>
<reference evidence="2 4" key="1">
    <citation type="submission" date="2014-11" db="EMBL/GenBank/DDBJ databases">
        <authorList>
            <person name="Park G.-S."/>
            <person name="Hong S.-J."/>
            <person name="Jung B.K."/>
            <person name="Khan A.R."/>
            <person name="Kwak Y."/>
            <person name="Shin J.-H."/>
        </authorList>
    </citation>
    <scope>NUCLEOTIDE SEQUENCE [LARGE SCALE GENOMIC DNA]</scope>
    <source>
        <strain evidence="2 4">DSM 27622</strain>
    </source>
</reference>
<sequence length="185" mass="20715">MRNLIKIFSILSLFGFYNIEAQQVVKKDTLSGTELVMTMDSKINAALEGIEGKCSKVVTNNSGRDFSNNDNTISTGGVTKPAKIYVPSRELTNAEICKKNPRILGYKIQITTVKSNEEANEVKSYFRKRFPNLKVETDASLRPNYKILAGSYFTKQSAAADLSRIKEYFKSAVAVQYRIFCAEAK</sequence>
<evidence type="ECO:0000313" key="3">
    <source>
        <dbReference type="EMBL" id="QIY91571.1"/>
    </source>
</evidence>
<name>A0A0G3M3S4_CHRGL</name>
<dbReference type="AlphaFoldDB" id="A0A0G3M3S4"/>
<dbReference type="GO" id="GO:0042834">
    <property type="term" value="F:peptidoglycan binding"/>
    <property type="evidence" value="ECO:0007669"/>
    <property type="project" value="InterPro"/>
</dbReference>
<dbReference type="STRING" id="1324352.OK18_08625"/>
<organism evidence="2 4">
    <name type="scientific">Chryseobacterium gallinarum</name>
    <dbReference type="NCBI Taxonomy" id="1324352"/>
    <lineage>
        <taxon>Bacteria</taxon>
        <taxon>Pseudomonadati</taxon>
        <taxon>Bacteroidota</taxon>
        <taxon>Flavobacteriia</taxon>
        <taxon>Flavobacteriales</taxon>
        <taxon>Weeksellaceae</taxon>
        <taxon>Chryseobacterium group</taxon>
        <taxon>Chryseobacterium</taxon>
    </lineage>
</organism>
<dbReference type="PROSITE" id="PS51724">
    <property type="entry name" value="SPOR"/>
    <property type="match status" value="1"/>
</dbReference>
<dbReference type="InterPro" id="IPR007730">
    <property type="entry name" value="SPOR-like_dom"/>
</dbReference>